<feature type="domain" description="APS kinase" evidence="11">
    <location>
        <begin position="40"/>
        <end position="189"/>
    </location>
</feature>
<evidence type="ECO:0000256" key="3">
    <source>
        <dbReference type="ARBA" id="ARBA00004806"/>
    </source>
</evidence>
<feature type="active site" description="Phosphoserine intermediate" evidence="9">
    <location>
        <position position="122"/>
    </location>
</feature>
<keyword evidence="5 9" id="KW-0808">Transferase</keyword>
<gene>
    <name evidence="9" type="primary">cysC</name>
    <name evidence="12" type="ORF">BM613_05525</name>
</gene>
<dbReference type="GO" id="GO:0005524">
    <property type="term" value="F:ATP binding"/>
    <property type="evidence" value="ECO:0007669"/>
    <property type="project" value="UniProtKB-UniRule"/>
</dbReference>
<dbReference type="NCBIfam" id="NF003013">
    <property type="entry name" value="PRK03846.1"/>
    <property type="match status" value="1"/>
</dbReference>
<dbReference type="EC" id="2.7.1.25" evidence="9 10"/>
<dbReference type="SUPFAM" id="SSF52540">
    <property type="entry name" value="P-loop containing nucleoside triphosphate hydrolases"/>
    <property type="match status" value="1"/>
</dbReference>
<dbReference type="GO" id="GO:0000103">
    <property type="term" value="P:sulfate assimilation"/>
    <property type="evidence" value="ECO:0007669"/>
    <property type="project" value="UniProtKB-UniRule"/>
</dbReference>
<dbReference type="OrthoDB" id="9804504at2"/>
<dbReference type="InterPro" id="IPR027417">
    <property type="entry name" value="P-loop_NTPase"/>
</dbReference>
<dbReference type="Pfam" id="PF01583">
    <property type="entry name" value="APS_kinase"/>
    <property type="match status" value="1"/>
</dbReference>
<dbReference type="PANTHER" id="PTHR11055:SF1">
    <property type="entry name" value="PAPS SYNTHETASE, ISOFORM D"/>
    <property type="match status" value="1"/>
</dbReference>
<comment type="pathway">
    <text evidence="3 9 10">Sulfur metabolism; hydrogen sulfide biosynthesis; sulfite from sulfate: step 2/3.</text>
</comment>
<evidence type="ECO:0000313" key="13">
    <source>
        <dbReference type="Proteomes" id="UP000245380"/>
    </source>
</evidence>
<accession>A0A2U3DA07</accession>
<reference evidence="12 13" key="1">
    <citation type="submission" date="2016-11" db="EMBL/GenBank/DDBJ databases">
        <title>Comparative genomics of Acidibacillus ferroxidans species.</title>
        <authorList>
            <person name="Oliveira G."/>
            <person name="Nunes G."/>
            <person name="Oliveira R."/>
            <person name="Araujo F."/>
            <person name="Salim A."/>
            <person name="Scholte L."/>
            <person name="Morais D."/>
            <person name="Nancucheo I."/>
            <person name="Johnson D.B."/>
            <person name="Grail B."/>
            <person name="Bittencourt J."/>
            <person name="Valadares R."/>
        </authorList>
    </citation>
    <scope>NUCLEOTIDE SEQUENCE [LARGE SCALE GENOMIC DNA]</scope>
    <source>
        <strain evidence="12 13">Y002</strain>
    </source>
</reference>
<evidence type="ECO:0000256" key="5">
    <source>
        <dbReference type="ARBA" id="ARBA00022679"/>
    </source>
</evidence>
<dbReference type="Gene3D" id="3.40.50.300">
    <property type="entry name" value="P-loop containing nucleotide triphosphate hydrolases"/>
    <property type="match status" value="1"/>
</dbReference>
<dbReference type="InterPro" id="IPR002891">
    <property type="entry name" value="APS"/>
</dbReference>
<evidence type="ECO:0000256" key="7">
    <source>
        <dbReference type="ARBA" id="ARBA00022777"/>
    </source>
</evidence>
<sequence>MDNKVAILQRSKEEFHITNNVHWQPTKVSREAREHMHKHKSAVVWLTGLSGAGKSTLALQLEWRLYQQGIHTYLLDGDNVRFGLNADLGFSLQDRQENIRRIGHLAKLFVDAGIVVIVALISPLRKDREWVRSLFHSEEFIETYIDCPLEVCMERDPKGLYKKAMDGTITEFTGISSPYEHPLHPELTIHTDKSSVDDAVHTIEQHLFHIILPNQKTHQAI</sequence>
<dbReference type="GO" id="GO:0070814">
    <property type="term" value="P:hydrogen sulfide biosynthetic process"/>
    <property type="evidence" value="ECO:0007669"/>
    <property type="project" value="UniProtKB-UniRule"/>
</dbReference>
<evidence type="ECO:0000256" key="4">
    <source>
        <dbReference type="ARBA" id="ARBA00007008"/>
    </source>
</evidence>
<evidence type="ECO:0000256" key="10">
    <source>
        <dbReference type="RuleBase" id="RU004347"/>
    </source>
</evidence>
<protein>
    <recommendedName>
        <fullName evidence="9 10">Adenylyl-sulfate kinase</fullName>
        <ecNumber evidence="9 10">2.7.1.25</ecNumber>
    </recommendedName>
    <alternativeName>
        <fullName evidence="9">APS kinase</fullName>
    </alternativeName>
    <alternativeName>
        <fullName evidence="9">ATP adenosine-5'-phosphosulfate 3'-phosphotransferase</fullName>
    </alternativeName>
    <alternativeName>
        <fullName evidence="9">Adenosine-5'-phosphosulfate kinase</fullName>
    </alternativeName>
</protein>
<proteinExistence type="inferred from homology"/>
<evidence type="ECO:0000256" key="1">
    <source>
        <dbReference type="ARBA" id="ARBA00001823"/>
    </source>
</evidence>
<dbReference type="NCBIfam" id="TIGR00455">
    <property type="entry name" value="apsK"/>
    <property type="match status" value="1"/>
</dbReference>
<dbReference type="CDD" id="cd02027">
    <property type="entry name" value="APSK"/>
    <property type="match status" value="1"/>
</dbReference>
<evidence type="ECO:0000256" key="9">
    <source>
        <dbReference type="HAMAP-Rule" id="MF_00065"/>
    </source>
</evidence>
<comment type="catalytic activity">
    <reaction evidence="1 9 10">
        <text>adenosine 5'-phosphosulfate + ATP = 3'-phosphoadenylyl sulfate + ADP + H(+)</text>
        <dbReference type="Rhea" id="RHEA:24152"/>
        <dbReference type="ChEBI" id="CHEBI:15378"/>
        <dbReference type="ChEBI" id="CHEBI:30616"/>
        <dbReference type="ChEBI" id="CHEBI:58243"/>
        <dbReference type="ChEBI" id="CHEBI:58339"/>
        <dbReference type="ChEBI" id="CHEBI:456216"/>
        <dbReference type="EC" id="2.7.1.25"/>
    </reaction>
</comment>
<evidence type="ECO:0000256" key="6">
    <source>
        <dbReference type="ARBA" id="ARBA00022741"/>
    </source>
</evidence>
<dbReference type="InterPro" id="IPR059117">
    <property type="entry name" value="APS_kinase_dom"/>
</dbReference>
<evidence type="ECO:0000313" key="12">
    <source>
        <dbReference type="EMBL" id="PWI58120.1"/>
    </source>
</evidence>
<evidence type="ECO:0000256" key="2">
    <source>
        <dbReference type="ARBA" id="ARBA00002632"/>
    </source>
</evidence>
<feature type="binding site" evidence="9">
    <location>
        <begin position="48"/>
        <end position="55"/>
    </location>
    <ligand>
        <name>ATP</name>
        <dbReference type="ChEBI" id="CHEBI:30616"/>
    </ligand>
</feature>
<dbReference type="EMBL" id="MPDK01000006">
    <property type="protein sequence ID" value="PWI58120.1"/>
    <property type="molecule type" value="Genomic_DNA"/>
</dbReference>
<dbReference type="Proteomes" id="UP000245380">
    <property type="component" value="Unassembled WGS sequence"/>
</dbReference>
<comment type="similarity">
    <text evidence="4 9 10">Belongs to the APS kinase family.</text>
</comment>
<keyword evidence="13" id="KW-1185">Reference proteome</keyword>
<comment type="function">
    <text evidence="2 9 10">Catalyzes the synthesis of activated sulfate.</text>
</comment>
<comment type="caution">
    <text evidence="12">The sequence shown here is derived from an EMBL/GenBank/DDBJ whole genome shotgun (WGS) entry which is preliminary data.</text>
</comment>
<keyword evidence="9" id="KW-0597">Phosphoprotein</keyword>
<dbReference type="GO" id="GO:0004020">
    <property type="term" value="F:adenylylsulfate kinase activity"/>
    <property type="evidence" value="ECO:0007669"/>
    <property type="project" value="UniProtKB-UniRule"/>
</dbReference>
<name>A0A2U3DA07_SULT2</name>
<dbReference type="RefSeq" id="WP_109430172.1">
    <property type="nucleotide sequence ID" value="NZ_MPDK01000006.1"/>
</dbReference>
<keyword evidence="8 9" id="KW-0067">ATP-binding</keyword>
<evidence type="ECO:0000256" key="8">
    <source>
        <dbReference type="ARBA" id="ARBA00022840"/>
    </source>
</evidence>
<dbReference type="AlphaFoldDB" id="A0A2U3DA07"/>
<dbReference type="FunFam" id="3.40.50.300:FF:000212">
    <property type="entry name" value="Adenylyl-sulfate kinase"/>
    <property type="match status" value="1"/>
</dbReference>
<dbReference type="HAMAP" id="MF_00065">
    <property type="entry name" value="Adenylyl_sulf_kinase"/>
    <property type="match status" value="1"/>
</dbReference>
<organism evidence="12 13">
    <name type="scientific">Sulfoacidibacillus thermotolerans</name>
    <name type="common">Acidibacillus sulfuroxidans</name>
    <dbReference type="NCBI Taxonomy" id="1765684"/>
    <lineage>
        <taxon>Bacteria</taxon>
        <taxon>Bacillati</taxon>
        <taxon>Bacillota</taxon>
        <taxon>Bacilli</taxon>
        <taxon>Bacillales</taxon>
        <taxon>Alicyclobacillaceae</taxon>
        <taxon>Sulfoacidibacillus</taxon>
    </lineage>
</organism>
<dbReference type="PANTHER" id="PTHR11055">
    <property type="entry name" value="BIFUNCTIONAL 3'-PHOSPHOADENOSINE 5'-PHOSPHOSULFATE SYNTHASE"/>
    <property type="match status" value="1"/>
</dbReference>
<evidence type="ECO:0000259" key="11">
    <source>
        <dbReference type="Pfam" id="PF01583"/>
    </source>
</evidence>
<dbReference type="UniPathway" id="UPA00140">
    <property type="reaction ID" value="UER00205"/>
</dbReference>
<keyword evidence="6 9" id="KW-0547">Nucleotide-binding</keyword>
<keyword evidence="7 9" id="KW-0418">Kinase</keyword>